<proteinExistence type="inferred from homology"/>
<dbReference type="Gene3D" id="3.30.1540.10">
    <property type="entry name" value="formyl-coa transferase, domain 3"/>
    <property type="match status" value="1"/>
</dbReference>
<dbReference type="InterPro" id="IPR050483">
    <property type="entry name" value="CoA-transferase_III_domain"/>
</dbReference>
<dbReference type="PANTHER" id="PTHR48207:SF3">
    <property type="entry name" value="SUCCINATE--HYDROXYMETHYLGLUTARATE COA-TRANSFERASE"/>
    <property type="match status" value="1"/>
</dbReference>
<comment type="similarity">
    <text evidence="1">Belongs to the CoA-transferase III family.</text>
</comment>
<dbReference type="PANTHER" id="PTHR48207">
    <property type="entry name" value="SUCCINATE--HYDROXYMETHYLGLUTARATE COA-TRANSFERASE"/>
    <property type="match status" value="1"/>
</dbReference>
<sequence length="416" mass="45923">MIVRLSHLAKRTFSTPSASSNGPLSGIKILDLTRILAGPSCTMTFADFGADVYKIEHIKGGDGTRNWAPFLKGSKMSSYFVSLNRNKKSVCVNFQSVEGQKLLRDFAQKCDVLIENYVPGVLQKYGLDYDSLKNIAPRLVYCSITGFGSEGPYATKPGVDLIAASYTAFLNMTGPKNGEPCRTAVSTIDLMTGLHAEGAILAALLERHRTGYGRKIDANLFSTGIWALGAYAMNYLNLGLEASRMGTEHESVVPYKSFKSKDGYITAGAINDHQFNEFCSILSVPELSADKRFLSCKDRAENREALYEIVEPIFCEKTTTEWCELLSGTSLPHAPLNTVSQLFDDPHLKAVKIVKEVDQPSVGTVKVTDSAVRFNDYARDWRPAPTLGQHTREVLMSELGYSDEEIDRLRNADVIR</sequence>
<dbReference type="InterPro" id="IPR023606">
    <property type="entry name" value="CoA-Trfase_III_dom_1_sf"/>
</dbReference>
<dbReference type="InterPro" id="IPR003673">
    <property type="entry name" value="CoA-Trfase_fam_III"/>
</dbReference>
<dbReference type="GO" id="GO:0047369">
    <property type="term" value="F:succinate-hydroxymethylglutarate CoA-transferase activity"/>
    <property type="evidence" value="ECO:0007669"/>
    <property type="project" value="TreeGrafter"/>
</dbReference>
<dbReference type="EMBL" id="JBBCAQ010000034">
    <property type="protein sequence ID" value="KAK7580616.1"/>
    <property type="molecule type" value="Genomic_DNA"/>
</dbReference>
<name>A0AAN9Y173_9HEMI</name>
<protein>
    <recommendedName>
        <fullName evidence="5">CoA transferase</fullName>
    </recommendedName>
</protein>
<organism evidence="3 4">
    <name type="scientific">Parthenolecanium corni</name>
    <dbReference type="NCBI Taxonomy" id="536013"/>
    <lineage>
        <taxon>Eukaryota</taxon>
        <taxon>Metazoa</taxon>
        <taxon>Ecdysozoa</taxon>
        <taxon>Arthropoda</taxon>
        <taxon>Hexapoda</taxon>
        <taxon>Insecta</taxon>
        <taxon>Pterygota</taxon>
        <taxon>Neoptera</taxon>
        <taxon>Paraneoptera</taxon>
        <taxon>Hemiptera</taxon>
        <taxon>Sternorrhyncha</taxon>
        <taxon>Coccoidea</taxon>
        <taxon>Coccidae</taxon>
        <taxon>Parthenolecanium</taxon>
    </lineage>
</organism>
<reference evidence="3 4" key="1">
    <citation type="submission" date="2024-03" db="EMBL/GenBank/DDBJ databases">
        <title>Adaptation during the transition from Ophiocordyceps entomopathogen to insect associate is accompanied by gene loss and intensified selection.</title>
        <authorList>
            <person name="Ward C.M."/>
            <person name="Onetto C.A."/>
            <person name="Borneman A.R."/>
        </authorList>
    </citation>
    <scope>NUCLEOTIDE SEQUENCE [LARGE SCALE GENOMIC DNA]</scope>
    <source>
        <strain evidence="3">AWRI1</strain>
        <tissue evidence="3">Single Adult Female</tissue>
    </source>
</reference>
<evidence type="ECO:0000313" key="4">
    <source>
        <dbReference type="Proteomes" id="UP001367676"/>
    </source>
</evidence>
<evidence type="ECO:0000256" key="1">
    <source>
        <dbReference type="ARBA" id="ARBA00008383"/>
    </source>
</evidence>
<dbReference type="Proteomes" id="UP001367676">
    <property type="component" value="Unassembled WGS sequence"/>
</dbReference>
<accession>A0AAN9Y173</accession>
<keyword evidence="2" id="KW-0808">Transferase</keyword>
<keyword evidence="4" id="KW-1185">Reference proteome</keyword>
<dbReference type="Gene3D" id="3.40.50.10540">
    <property type="entry name" value="Crotonobetainyl-coa:carnitine coa-transferase, domain 1"/>
    <property type="match status" value="1"/>
</dbReference>
<dbReference type="InterPro" id="IPR044855">
    <property type="entry name" value="CoA-Trfase_III_dom3_sf"/>
</dbReference>
<comment type="caution">
    <text evidence="3">The sequence shown here is derived from an EMBL/GenBank/DDBJ whole genome shotgun (WGS) entry which is preliminary data.</text>
</comment>
<evidence type="ECO:0008006" key="5">
    <source>
        <dbReference type="Google" id="ProtNLM"/>
    </source>
</evidence>
<gene>
    <name evidence="3" type="ORF">V9T40_001245</name>
</gene>
<dbReference type="SUPFAM" id="SSF89796">
    <property type="entry name" value="CoA-transferase family III (CaiB/BaiF)"/>
    <property type="match status" value="1"/>
</dbReference>
<evidence type="ECO:0000256" key="2">
    <source>
        <dbReference type="ARBA" id="ARBA00022679"/>
    </source>
</evidence>
<dbReference type="AlphaFoldDB" id="A0AAN9Y173"/>
<dbReference type="Pfam" id="PF02515">
    <property type="entry name" value="CoA_transf_3"/>
    <property type="match status" value="1"/>
</dbReference>
<evidence type="ECO:0000313" key="3">
    <source>
        <dbReference type="EMBL" id="KAK7580616.1"/>
    </source>
</evidence>
<dbReference type="GO" id="GO:0005739">
    <property type="term" value="C:mitochondrion"/>
    <property type="evidence" value="ECO:0007669"/>
    <property type="project" value="TreeGrafter"/>
</dbReference>